<dbReference type="CDD" id="cd00093">
    <property type="entry name" value="HTH_XRE"/>
    <property type="match status" value="1"/>
</dbReference>
<dbReference type="OrthoDB" id="9812495at2"/>
<feature type="domain" description="HTH cro/C1-type" evidence="2">
    <location>
        <begin position="11"/>
        <end position="65"/>
    </location>
</feature>
<dbReference type="InterPro" id="IPR010982">
    <property type="entry name" value="Lambda_DNA-bd_dom_sf"/>
</dbReference>
<dbReference type="RefSeq" id="WP_111744438.1">
    <property type="nucleotide sequence ID" value="NZ_CM009973.1"/>
</dbReference>
<comment type="caution">
    <text evidence="3">The sequence shown here is derived from an EMBL/GenBank/DDBJ whole genome shotgun (WGS) entry which is preliminary data.</text>
</comment>
<proteinExistence type="predicted"/>
<sequence length="99" mass="11240">MNRNIILKDNLTKLLAKFEINQKQLAHEIGISEMSISNWLNGRSYPNTPSLIKIADYFGVALDSLTQQSDTPDYELQSILSVLSPTEKRKVINFVKNCL</sequence>
<dbReference type="SMART" id="SM00530">
    <property type="entry name" value="HTH_XRE"/>
    <property type="match status" value="1"/>
</dbReference>
<protein>
    <recommendedName>
        <fullName evidence="2">HTH cro/C1-type domain-containing protein</fullName>
    </recommendedName>
</protein>
<evidence type="ECO:0000313" key="3">
    <source>
        <dbReference type="EMBL" id="RAK47639.1"/>
    </source>
</evidence>
<keyword evidence="1" id="KW-0238">DNA-binding</keyword>
<dbReference type="PROSITE" id="PS50943">
    <property type="entry name" value="HTH_CROC1"/>
    <property type="match status" value="1"/>
</dbReference>
<name>A0A327ZZE7_9STAP</name>
<evidence type="ECO:0000259" key="2">
    <source>
        <dbReference type="PROSITE" id="PS50943"/>
    </source>
</evidence>
<evidence type="ECO:0000313" key="4">
    <source>
        <dbReference type="Proteomes" id="UP000249579"/>
    </source>
</evidence>
<dbReference type="AlphaFoldDB" id="A0A327ZZE7"/>
<reference evidence="3 4" key="1">
    <citation type="journal article" date="2018" name="Front. Microbiol.">
        <title>Description and Comparative Genomics of Macrococcus caseolyticus subsp. hominis subsp. nov., Macrococcus goetzii sp. nov., Macrococcus epidermidis sp. nov., and Macrococcus bohemicus sp. nov., Novel Macrococci From Human Clinical Material With Virulence Potential and Suspected Uptake of Foreign DNA by Natural Transformation.</title>
        <authorList>
            <person name="Maslanova I."/>
            <person name="Wertheimer Z."/>
            <person name="Sedlacek I."/>
            <person name="Svec P."/>
            <person name="Indrakova A."/>
            <person name="Kovarovic V."/>
            <person name="Schumann P."/>
            <person name="Sproer C."/>
            <person name="Kralova S."/>
            <person name="Sedo O."/>
            <person name="Kristofova L."/>
            <person name="Vrbovska V."/>
            <person name="Fuzik T."/>
            <person name="Petras P."/>
            <person name="Zdrahal Z."/>
            <person name="Ruzickova V."/>
            <person name="Doskar J."/>
            <person name="Pantucek R."/>
        </authorList>
    </citation>
    <scope>NUCLEOTIDE SEQUENCE [LARGE SCALE GENOMIC DNA]</scope>
    <source>
        <strain evidence="3 4">03/115</strain>
        <plasmid evidence="3">pZKMB2</plasmid>
    </source>
</reference>
<evidence type="ECO:0000256" key="1">
    <source>
        <dbReference type="ARBA" id="ARBA00023125"/>
    </source>
</evidence>
<dbReference type="Proteomes" id="UP000249579">
    <property type="component" value="Plasmid pZKMB2"/>
</dbReference>
<organism evidence="3 4">
    <name type="scientific">Macrococcoides bohemicum</name>
    <dbReference type="NCBI Taxonomy" id="1903056"/>
    <lineage>
        <taxon>Bacteria</taxon>
        <taxon>Bacillati</taxon>
        <taxon>Bacillota</taxon>
        <taxon>Bacilli</taxon>
        <taxon>Bacillales</taxon>
        <taxon>Staphylococcaceae</taxon>
        <taxon>Macrococcoides</taxon>
    </lineage>
</organism>
<keyword evidence="3" id="KW-0614">Plasmid</keyword>
<dbReference type="InterPro" id="IPR001387">
    <property type="entry name" value="Cro/C1-type_HTH"/>
</dbReference>
<dbReference type="Gene3D" id="1.10.260.40">
    <property type="entry name" value="lambda repressor-like DNA-binding domains"/>
    <property type="match status" value="1"/>
</dbReference>
<dbReference type="PANTHER" id="PTHR46558:SF11">
    <property type="entry name" value="HTH-TYPE TRANSCRIPTIONAL REGULATOR XRE"/>
    <property type="match status" value="1"/>
</dbReference>
<dbReference type="EMBL" id="PZJG01000031">
    <property type="protein sequence ID" value="RAK47639.1"/>
    <property type="molecule type" value="Genomic_DNA"/>
</dbReference>
<dbReference type="Pfam" id="PF01381">
    <property type="entry name" value="HTH_3"/>
    <property type="match status" value="1"/>
</dbReference>
<dbReference type="PANTHER" id="PTHR46558">
    <property type="entry name" value="TRACRIPTIONAL REGULATORY PROTEIN-RELATED-RELATED"/>
    <property type="match status" value="1"/>
</dbReference>
<dbReference type="SUPFAM" id="SSF47413">
    <property type="entry name" value="lambda repressor-like DNA-binding domains"/>
    <property type="match status" value="1"/>
</dbReference>
<dbReference type="GO" id="GO:0003677">
    <property type="term" value="F:DNA binding"/>
    <property type="evidence" value="ECO:0007669"/>
    <property type="project" value="UniProtKB-KW"/>
</dbReference>
<geneLocation type="plasmid" evidence="4">
    <name>pzkmb2</name>
</geneLocation>
<gene>
    <name evidence="3" type="ORF">BHX94_12335</name>
</gene>
<accession>A0A327ZZE7</accession>